<dbReference type="EMBL" id="JANPWB010000006">
    <property type="protein sequence ID" value="KAJ1178840.1"/>
    <property type="molecule type" value="Genomic_DNA"/>
</dbReference>
<name>A0AAV7TQ99_PLEWA</name>
<feature type="compositionally biased region" description="Polar residues" evidence="1">
    <location>
        <begin position="15"/>
        <end position="26"/>
    </location>
</feature>
<dbReference type="Proteomes" id="UP001066276">
    <property type="component" value="Chromosome 3_2"/>
</dbReference>
<evidence type="ECO:0000256" key="1">
    <source>
        <dbReference type="SAM" id="MobiDB-lite"/>
    </source>
</evidence>
<organism evidence="2 3">
    <name type="scientific">Pleurodeles waltl</name>
    <name type="common">Iberian ribbed newt</name>
    <dbReference type="NCBI Taxonomy" id="8319"/>
    <lineage>
        <taxon>Eukaryota</taxon>
        <taxon>Metazoa</taxon>
        <taxon>Chordata</taxon>
        <taxon>Craniata</taxon>
        <taxon>Vertebrata</taxon>
        <taxon>Euteleostomi</taxon>
        <taxon>Amphibia</taxon>
        <taxon>Batrachia</taxon>
        <taxon>Caudata</taxon>
        <taxon>Salamandroidea</taxon>
        <taxon>Salamandridae</taxon>
        <taxon>Pleurodelinae</taxon>
        <taxon>Pleurodeles</taxon>
    </lineage>
</organism>
<proteinExistence type="predicted"/>
<accession>A0AAV7TQ99</accession>
<feature type="compositionally biased region" description="Basic residues" evidence="1">
    <location>
        <begin position="72"/>
        <end position="86"/>
    </location>
</feature>
<reference evidence="2" key="1">
    <citation type="journal article" date="2022" name="bioRxiv">
        <title>Sequencing and chromosome-scale assembly of the giantPleurodeles waltlgenome.</title>
        <authorList>
            <person name="Brown T."/>
            <person name="Elewa A."/>
            <person name="Iarovenko S."/>
            <person name="Subramanian E."/>
            <person name="Araus A.J."/>
            <person name="Petzold A."/>
            <person name="Susuki M."/>
            <person name="Suzuki K.-i.T."/>
            <person name="Hayashi T."/>
            <person name="Toyoda A."/>
            <person name="Oliveira C."/>
            <person name="Osipova E."/>
            <person name="Leigh N.D."/>
            <person name="Simon A."/>
            <person name="Yun M.H."/>
        </authorList>
    </citation>
    <scope>NUCLEOTIDE SEQUENCE</scope>
    <source>
        <strain evidence="2">20211129_DDA</strain>
        <tissue evidence="2">Liver</tissue>
    </source>
</reference>
<dbReference type="AlphaFoldDB" id="A0AAV7TQ99"/>
<evidence type="ECO:0000313" key="3">
    <source>
        <dbReference type="Proteomes" id="UP001066276"/>
    </source>
</evidence>
<protein>
    <submittedName>
        <fullName evidence="2">Uncharacterized protein</fullName>
    </submittedName>
</protein>
<feature type="compositionally biased region" description="Low complexity" evidence="1">
    <location>
        <begin position="30"/>
        <end position="53"/>
    </location>
</feature>
<evidence type="ECO:0000313" key="2">
    <source>
        <dbReference type="EMBL" id="KAJ1178840.1"/>
    </source>
</evidence>
<sequence>MPSRTWAARPHVSRSPRQANQSTSASLLEAQSSAVPSLSSSTSGAPTAGTSAQPKSPGSPEGRPGPLMETARHRRPGHQAQCRHHQYSPAPPGPRGPRSDSTAEGPVHQGRRDPLANPPTPGTNKQPGAQHVHGACILLGRTAWPGLFPRSGNTISQPPQRTAAEANAAPWVSWARTPVRLRPHRPSKEISGEMACGPAEPHTVMAILPDVQATPPS</sequence>
<feature type="region of interest" description="Disordered" evidence="1">
    <location>
        <begin position="1"/>
        <end position="130"/>
    </location>
</feature>
<keyword evidence="3" id="KW-1185">Reference proteome</keyword>
<gene>
    <name evidence="2" type="ORF">NDU88_004082</name>
</gene>
<comment type="caution">
    <text evidence="2">The sequence shown here is derived from an EMBL/GenBank/DDBJ whole genome shotgun (WGS) entry which is preliminary data.</text>
</comment>